<name>A0A0G0XJ42_9BACT</name>
<comment type="caution">
    <text evidence="1">The sequence shown here is derived from an EMBL/GenBank/DDBJ whole genome shotgun (WGS) entry which is preliminary data.</text>
</comment>
<dbReference type="Proteomes" id="UP000033856">
    <property type="component" value="Unassembled WGS sequence"/>
</dbReference>
<gene>
    <name evidence="1" type="ORF">UU83_C0016G0004</name>
</gene>
<dbReference type="AlphaFoldDB" id="A0A0G0XJ42"/>
<organism evidence="1 2">
    <name type="scientific">Candidatus Jorgensenbacteria bacterium GW2011_GWF2_41_8</name>
    <dbReference type="NCBI Taxonomy" id="1618667"/>
    <lineage>
        <taxon>Bacteria</taxon>
        <taxon>Candidatus Joergenseniibacteriota</taxon>
    </lineage>
</organism>
<proteinExistence type="predicted"/>
<dbReference type="EMBL" id="LCCD01000016">
    <property type="protein sequence ID" value="KKS24920.1"/>
    <property type="molecule type" value="Genomic_DNA"/>
</dbReference>
<evidence type="ECO:0000313" key="2">
    <source>
        <dbReference type="Proteomes" id="UP000033856"/>
    </source>
</evidence>
<reference evidence="1 2" key="1">
    <citation type="journal article" date="2015" name="Nature">
        <title>rRNA introns, odd ribosomes, and small enigmatic genomes across a large radiation of phyla.</title>
        <authorList>
            <person name="Brown C.T."/>
            <person name="Hug L.A."/>
            <person name="Thomas B.C."/>
            <person name="Sharon I."/>
            <person name="Castelle C.J."/>
            <person name="Singh A."/>
            <person name="Wilkins M.J."/>
            <person name="Williams K.H."/>
            <person name="Banfield J.F."/>
        </authorList>
    </citation>
    <scope>NUCLEOTIDE SEQUENCE [LARGE SCALE GENOMIC DNA]</scope>
</reference>
<accession>A0A0G0XJ42</accession>
<protein>
    <submittedName>
        <fullName evidence="1">Uncharacterized protein</fullName>
    </submittedName>
</protein>
<evidence type="ECO:0000313" key="1">
    <source>
        <dbReference type="EMBL" id="KKS24920.1"/>
    </source>
</evidence>
<sequence>MIVEKLGIPKSTLSNWLSRIKFKPNKEVLERIGKGKLKSALYKQKLKFEDIEKMKVKAAIDVGKLSKRDLFMLGIGLYLGEGTKAQEEIRIVNANPTIIKLAIKWFKNFIGVKSCHLKLAIHGYPDHITNELVAFWSKTLKILPKQFVKTSIDMRENKSTYKKRKLPYGTAHLYIKGGGTLHPGVKSLHRKIMGWIEATIKQI</sequence>